<sequence>MCSSGACKGYGCIIFHHREHADDAIEALNCHELDERLKKKKKEEEEEEKKKKQQLPQMPSLNLETPHIGGGPNGVKSS</sequence>
<proteinExistence type="predicted"/>
<dbReference type="AlphaFoldDB" id="A0A3L6QV19"/>
<feature type="compositionally biased region" description="Gly residues" evidence="1">
    <location>
        <begin position="68"/>
        <end position="78"/>
    </location>
</feature>
<dbReference type="CDD" id="cd00590">
    <property type="entry name" value="RRM_SF"/>
    <property type="match status" value="1"/>
</dbReference>
<feature type="compositionally biased region" description="Polar residues" evidence="1">
    <location>
        <begin position="54"/>
        <end position="63"/>
    </location>
</feature>
<organism evidence="2 3">
    <name type="scientific">Panicum miliaceum</name>
    <name type="common">Proso millet</name>
    <name type="synonym">Broomcorn millet</name>
    <dbReference type="NCBI Taxonomy" id="4540"/>
    <lineage>
        <taxon>Eukaryota</taxon>
        <taxon>Viridiplantae</taxon>
        <taxon>Streptophyta</taxon>
        <taxon>Embryophyta</taxon>
        <taxon>Tracheophyta</taxon>
        <taxon>Spermatophyta</taxon>
        <taxon>Magnoliopsida</taxon>
        <taxon>Liliopsida</taxon>
        <taxon>Poales</taxon>
        <taxon>Poaceae</taxon>
        <taxon>PACMAD clade</taxon>
        <taxon>Panicoideae</taxon>
        <taxon>Panicodae</taxon>
        <taxon>Paniceae</taxon>
        <taxon>Panicinae</taxon>
        <taxon>Panicum</taxon>
        <taxon>Panicum sect. Panicum</taxon>
    </lineage>
</organism>
<dbReference type="Gene3D" id="3.30.70.330">
    <property type="match status" value="1"/>
</dbReference>
<evidence type="ECO:0000313" key="3">
    <source>
        <dbReference type="Proteomes" id="UP000275267"/>
    </source>
</evidence>
<comment type="caution">
    <text evidence="2">The sequence shown here is derived from an EMBL/GenBank/DDBJ whole genome shotgun (WGS) entry which is preliminary data.</text>
</comment>
<gene>
    <name evidence="2" type="ORF">C2845_PM04G22170</name>
</gene>
<dbReference type="Proteomes" id="UP000275267">
    <property type="component" value="Unassembled WGS sequence"/>
</dbReference>
<protein>
    <recommendedName>
        <fullName evidence="4">RRM domain-containing protein</fullName>
    </recommendedName>
</protein>
<dbReference type="GO" id="GO:0003676">
    <property type="term" value="F:nucleic acid binding"/>
    <property type="evidence" value="ECO:0007669"/>
    <property type="project" value="InterPro"/>
</dbReference>
<dbReference type="InterPro" id="IPR035979">
    <property type="entry name" value="RBD_domain_sf"/>
</dbReference>
<evidence type="ECO:0000313" key="2">
    <source>
        <dbReference type="EMBL" id="RLM87308.1"/>
    </source>
</evidence>
<keyword evidence="3" id="KW-1185">Reference proteome</keyword>
<reference evidence="3" key="1">
    <citation type="journal article" date="2019" name="Nat. Commun.">
        <title>The genome of broomcorn millet.</title>
        <authorList>
            <person name="Zou C."/>
            <person name="Miki D."/>
            <person name="Li D."/>
            <person name="Tang Q."/>
            <person name="Xiao L."/>
            <person name="Rajput S."/>
            <person name="Deng P."/>
            <person name="Jia W."/>
            <person name="Huang R."/>
            <person name="Zhang M."/>
            <person name="Sun Y."/>
            <person name="Hu J."/>
            <person name="Fu X."/>
            <person name="Schnable P.S."/>
            <person name="Li F."/>
            <person name="Zhang H."/>
            <person name="Feng B."/>
            <person name="Zhu X."/>
            <person name="Liu R."/>
            <person name="Schnable J.C."/>
            <person name="Zhu J.-K."/>
            <person name="Zhang H."/>
        </authorList>
    </citation>
    <scope>NUCLEOTIDE SEQUENCE [LARGE SCALE GENOMIC DNA]</scope>
</reference>
<name>A0A3L6QV19_PANMI</name>
<feature type="region of interest" description="Disordered" evidence="1">
    <location>
        <begin position="39"/>
        <end position="78"/>
    </location>
</feature>
<dbReference type="OrthoDB" id="639027at2759"/>
<dbReference type="SUPFAM" id="SSF54928">
    <property type="entry name" value="RNA-binding domain, RBD"/>
    <property type="match status" value="1"/>
</dbReference>
<evidence type="ECO:0000256" key="1">
    <source>
        <dbReference type="SAM" id="MobiDB-lite"/>
    </source>
</evidence>
<dbReference type="InterPro" id="IPR012677">
    <property type="entry name" value="Nucleotide-bd_a/b_plait_sf"/>
</dbReference>
<accession>A0A3L6QV19</accession>
<dbReference type="EMBL" id="PQIB02000011">
    <property type="protein sequence ID" value="RLM87308.1"/>
    <property type="molecule type" value="Genomic_DNA"/>
</dbReference>
<evidence type="ECO:0008006" key="4">
    <source>
        <dbReference type="Google" id="ProtNLM"/>
    </source>
</evidence>